<reference evidence="1 2" key="1">
    <citation type="journal article" date="2018" name="BMC Genomics">
        <title>Genomic comparison of Trypanosoma conorhini and Trypanosoma rangeli to Trypanosoma cruzi strains of high and low virulence.</title>
        <authorList>
            <person name="Bradwell K.R."/>
            <person name="Koparde V.N."/>
            <person name="Matveyev A.V."/>
            <person name="Serrano M.G."/>
            <person name="Alves J.M."/>
            <person name="Parikh H."/>
            <person name="Huang B."/>
            <person name="Lee V."/>
            <person name="Espinosa-Alvarez O."/>
            <person name="Ortiz P.A."/>
            <person name="Costa-Martins A.G."/>
            <person name="Teixeira M.M."/>
            <person name="Buck G.A."/>
        </authorList>
    </citation>
    <scope>NUCLEOTIDE SEQUENCE [LARGE SCALE GENOMIC DNA]</scope>
    <source>
        <strain evidence="1 2">025E</strain>
    </source>
</reference>
<keyword evidence="2" id="KW-1185">Reference proteome</keyword>
<dbReference type="RefSeq" id="XP_029231025.1">
    <property type="nucleotide sequence ID" value="XM_029369009.1"/>
</dbReference>
<dbReference type="AlphaFoldDB" id="A0A3S5IUH2"/>
<organism evidence="1 2">
    <name type="scientific">Trypanosoma conorhini</name>
    <dbReference type="NCBI Taxonomy" id="83891"/>
    <lineage>
        <taxon>Eukaryota</taxon>
        <taxon>Discoba</taxon>
        <taxon>Euglenozoa</taxon>
        <taxon>Kinetoplastea</taxon>
        <taxon>Metakinetoplastina</taxon>
        <taxon>Trypanosomatida</taxon>
        <taxon>Trypanosomatidae</taxon>
        <taxon>Trypanosoma</taxon>
    </lineage>
</organism>
<evidence type="ECO:0000313" key="1">
    <source>
        <dbReference type="EMBL" id="RNF25819.1"/>
    </source>
</evidence>
<evidence type="ECO:0000313" key="2">
    <source>
        <dbReference type="Proteomes" id="UP000284403"/>
    </source>
</evidence>
<dbReference type="GeneID" id="40315685"/>
<dbReference type="OrthoDB" id="243549at2759"/>
<proteinExistence type="predicted"/>
<dbReference type="Proteomes" id="UP000284403">
    <property type="component" value="Unassembled WGS sequence"/>
</dbReference>
<name>A0A3S5IUH2_9TRYP</name>
<gene>
    <name evidence="1" type="ORF">Tco025E_02074</name>
</gene>
<dbReference type="EMBL" id="MKKU01000071">
    <property type="protein sequence ID" value="RNF25819.1"/>
    <property type="molecule type" value="Genomic_DNA"/>
</dbReference>
<accession>A0A3S5IUH2</accession>
<sequence length="351" mass="38012">MTATTSAAAFSSSFVSSVEEFRALFAPNSADRLLLCYEPEHDGVAAMNLTALEEAVRAAAARHATKVQLHFWDCSSIAFVAAKDQLGKERGTPLLAVVYRQALADTLKEPMSAMIQNVDRVCERLAAYQRGGKIAVRTSSSPTTASPHPVADDSYMSVDVSKLVGMGKRLLTDGKAEYAEKFFHRALGTLDAVRPQCEGDVNIDGSTALCLAWVALAQIVQGKNADAHMRRLEAEYAAFCEEVGSDAARVRATHRLVTAAPLTWRSDTCSQKKLREVLDRDPQSHEHRCALVVTLFLAGDLERCLTEAVKLTTLHVPFGAAAISAIGEFIGRDHALMQAIGVDRERPLTGV</sequence>
<comment type="caution">
    <text evidence="1">The sequence shown here is derived from an EMBL/GenBank/DDBJ whole genome shotgun (WGS) entry which is preliminary data.</text>
</comment>
<protein>
    <submittedName>
        <fullName evidence="1">Uncharacterized protein</fullName>
    </submittedName>
</protein>